<feature type="compositionally biased region" description="Low complexity" evidence="1">
    <location>
        <begin position="39"/>
        <end position="50"/>
    </location>
</feature>
<comment type="caution">
    <text evidence="2">The sequence shown here is derived from an EMBL/GenBank/DDBJ whole genome shotgun (WGS) entry which is preliminary data.</text>
</comment>
<feature type="region of interest" description="Disordered" evidence="1">
    <location>
        <begin position="30"/>
        <end position="168"/>
    </location>
</feature>
<feature type="compositionally biased region" description="Basic and acidic residues" evidence="1">
    <location>
        <begin position="141"/>
        <end position="168"/>
    </location>
</feature>
<dbReference type="AlphaFoldDB" id="A0A0H1B792"/>
<evidence type="ECO:0000256" key="1">
    <source>
        <dbReference type="SAM" id="MobiDB-lite"/>
    </source>
</evidence>
<sequence>MATLQASIRRSSFNLASSYKPALVTIIQPSRPAQRRFTNRFSASSFTTSSLAHKEAQQHPKNQDRSDLNPNSTESTNSGTHAEVASQQTAFNPSNTAPESELEEVRQESAENNGAGANASSKESKSAKNPLEVSPANRDVSTSKDEGGARNQSKEPSRRGSPTKAKEV</sequence>
<dbReference type="PANTHER" id="PTHR42090:SF1">
    <property type="match status" value="1"/>
</dbReference>
<dbReference type="EMBL" id="LDEV01002961">
    <property type="protein sequence ID" value="KLJ06837.1"/>
    <property type="molecule type" value="Genomic_DNA"/>
</dbReference>
<feature type="compositionally biased region" description="Polar residues" evidence="1">
    <location>
        <begin position="68"/>
        <end position="98"/>
    </location>
</feature>
<name>A0A0H1B792_9EURO</name>
<dbReference type="OrthoDB" id="4220319at2759"/>
<dbReference type="PANTHER" id="PTHR42090">
    <property type="match status" value="1"/>
</dbReference>
<keyword evidence="3" id="KW-1185">Reference proteome</keyword>
<evidence type="ECO:0000313" key="3">
    <source>
        <dbReference type="Proteomes" id="UP000053573"/>
    </source>
</evidence>
<accession>A0A0H1B792</accession>
<organism evidence="2 3">
    <name type="scientific">Blastomyces silverae</name>
    <dbReference type="NCBI Taxonomy" id="2060906"/>
    <lineage>
        <taxon>Eukaryota</taxon>
        <taxon>Fungi</taxon>
        <taxon>Dikarya</taxon>
        <taxon>Ascomycota</taxon>
        <taxon>Pezizomycotina</taxon>
        <taxon>Eurotiomycetes</taxon>
        <taxon>Eurotiomycetidae</taxon>
        <taxon>Onygenales</taxon>
        <taxon>Ajellomycetaceae</taxon>
        <taxon>Blastomyces</taxon>
    </lineage>
</organism>
<proteinExistence type="predicted"/>
<gene>
    <name evidence="2" type="ORF">EMPG_17672</name>
</gene>
<feature type="compositionally biased region" description="Low complexity" evidence="1">
    <location>
        <begin position="110"/>
        <end position="121"/>
    </location>
</feature>
<reference evidence="3" key="1">
    <citation type="journal article" date="2015" name="PLoS Genet.">
        <title>The dynamic genome and transcriptome of the human fungal pathogen Blastomyces and close relative Emmonsia.</title>
        <authorList>
            <person name="Munoz J.F."/>
            <person name="Gauthier G.M."/>
            <person name="Desjardins C.A."/>
            <person name="Gallo J.E."/>
            <person name="Holder J."/>
            <person name="Sullivan T.D."/>
            <person name="Marty A.J."/>
            <person name="Carmen J.C."/>
            <person name="Chen Z."/>
            <person name="Ding L."/>
            <person name="Gujja S."/>
            <person name="Magrini V."/>
            <person name="Misas E."/>
            <person name="Mitreva M."/>
            <person name="Priest M."/>
            <person name="Saif S."/>
            <person name="Whiston E.A."/>
            <person name="Young S."/>
            <person name="Zeng Q."/>
            <person name="Goldman W.E."/>
            <person name="Mardis E.R."/>
            <person name="Taylor J.W."/>
            <person name="McEwen J.G."/>
            <person name="Clay O.K."/>
            <person name="Klein B.S."/>
            <person name="Cuomo C.A."/>
        </authorList>
    </citation>
    <scope>NUCLEOTIDE SEQUENCE [LARGE SCALE GENOMIC DNA]</scope>
    <source>
        <strain evidence="3">UAMH 139</strain>
    </source>
</reference>
<dbReference type="STRING" id="2060906.A0A0H1B792"/>
<evidence type="ECO:0000313" key="2">
    <source>
        <dbReference type="EMBL" id="KLJ06837.1"/>
    </source>
</evidence>
<protein>
    <submittedName>
        <fullName evidence="2">Uncharacterized protein</fullName>
    </submittedName>
</protein>
<dbReference type="Proteomes" id="UP000053573">
    <property type="component" value="Unassembled WGS sequence"/>
</dbReference>
<feature type="compositionally biased region" description="Basic and acidic residues" evidence="1">
    <location>
        <begin position="52"/>
        <end position="67"/>
    </location>
</feature>